<dbReference type="Pfam" id="PF00782">
    <property type="entry name" value="DSPc"/>
    <property type="match status" value="1"/>
</dbReference>
<feature type="domain" description="Tyrosine specific protein phosphatases" evidence="5">
    <location>
        <begin position="133"/>
        <end position="202"/>
    </location>
</feature>
<dbReference type="FunFam" id="3.90.190.10:FF:000055">
    <property type="entry name" value="mRNA capping enzyme family protein"/>
    <property type="match status" value="1"/>
</dbReference>
<dbReference type="InterPro" id="IPR051029">
    <property type="entry name" value="mRNA_Capping_Enz/RNA_Phosphat"/>
</dbReference>
<name>A0A2K3NBN4_TRIPR</name>
<dbReference type="InterPro" id="IPR003595">
    <property type="entry name" value="Tyr_Pase_cat"/>
</dbReference>
<dbReference type="STRING" id="57577.A0A2K3NBN4"/>
<dbReference type="SMART" id="SM00404">
    <property type="entry name" value="PTPc_motif"/>
    <property type="match status" value="1"/>
</dbReference>
<dbReference type="SMART" id="SM00195">
    <property type="entry name" value="DSPc"/>
    <property type="match status" value="1"/>
</dbReference>
<dbReference type="SUPFAM" id="SSF52799">
    <property type="entry name" value="(Phosphotyrosine protein) phosphatases II"/>
    <property type="match status" value="1"/>
</dbReference>
<dbReference type="Gene3D" id="3.90.190.10">
    <property type="entry name" value="Protein tyrosine phosphatase superfamily"/>
    <property type="match status" value="1"/>
</dbReference>
<accession>A0A2K3NBN4</accession>
<dbReference type="GO" id="GO:0004721">
    <property type="term" value="F:phosphoprotein phosphatase activity"/>
    <property type="evidence" value="ECO:0007669"/>
    <property type="project" value="UniProtKB-KW"/>
</dbReference>
<evidence type="ECO:0000256" key="1">
    <source>
        <dbReference type="ARBA" id="ARBA00022801"/>
    </source>
</evidence>
<dbReference type="PROSITE" id="PS00383">
    <property type="entry name" value="TYR_PHOSPHATASE_1"/>
    <property type="match status" value="1"/>
</dbReference>
<dbReference type="PANTHER" id="PTHR10367">
    <property type="entry name" value="MRNA-CAPPING ENZYME"/>
    <property type="match status" value="1"/>
</dbReference>
<dbReference type="PROSITE" id="PS50056">
    <property type="entry name" value="TYR_PHOSPHATASE_2"/>
    <property type="match status" value="1"/>
</dbReference>
<dbReference type="Proteomes" id="UP000236291">
    <property type="component" value="Unassembled WGS sequence"/>
</dbReference>
<evidence type="ECO:0000313" key="7">
    <source>
        <dbReference type="Proteomes" id="UP000236291"/>
    </source>
</evidence>
<dbReference type="InterPro" id="IPR020422">
    <property type="entry name" value="TYR_PHOSPHATASE_DUAL_dom"/>
</dbReference>
<feature type="compositionally biased region" description="Basic and acidic residues" evidence="3">
    <location>
        <begin position="14"/>
        <end position="23"/>
    </location>
</feature>
<dbReference type="InterPro" id="IPR016130">
    <property type="entry name" value="Tyr_Pase_AS"/>
</dbReference>
<evidence type="ECO:0000256" key="2">
    <source>
        <dbReference type="ARBA" id="ARBA00022912"/>
    </source>
</evidence>
<reference evidence="6 7" key="2">
    <citation type="journal article" date="2017" name="Front. Plant Sci.">
        <title>Gene Classification and Mining of Molecular Markers Useful in Red Clover (Trifolium pratense) Breeding.</title>
        <authorList>
            <person name="Istvanek J."/>
            <person name="Dluhosova J."/>
            <person name="Dluhos P."/>
            <person name="Patkova L."/>
            <person name="Nedelnik J."/>
            <person name="Repkova J."/>
        </authorList>
    </citation>
    <scope>NUCLEOTIDE SEQUENCE [LARGE SCALE GENOMIC DNA]</scope>
    <source>
        <strain evidence="7">cv. Tatra</strain>
        <tissue evidence="6">Young leaves</tissue>
    </source>
</reference>
<dbReference type="PANTHER" id="PTHR10367:SF23">
    <property type="entry name" value="MRNA GUANYLYLTRANSFERASE"/>
    <property type="match status" value="1"/>
</dbReference>
<keyword evidence="2" id="KW-0904">Protein phosphatase</keyword>
<dbReference type="PROSITE" id="PS50054">
    <property type="entry name" value="TYR_PHOSPHATASE_DUAL"/>
    <property type="match status" value="1"/>
</dbReference>
<gene>
    <name evidence="6" type="ORF">L195_g023727</name>
</gene>
<keyword evidence="1" id="KW-0378">Hydrolase</keyword>
<dbReference type="InterPro" id="IPR029021">
    <property type="entry name" value="Prot-tyrosine_phosphatase-like"/>
</dbReference>
<feature type="non-terminal residue" evidence="6">
    <location>
        <position position="289"/>
    </location>
</feature>
<feature type="domain" description="Tyrosine-protein phosphatase" evidence="4">
    <location>
        <begin position="64"/>
        <end position="214"/>
    </location>
</feature>
<evidence type="ECO:0000313" key="6">
    <source>
        <dbReference type="EMBL" id="PNY00447.1"/>
    </source>
</evidence>
<sequence>NGENARRDLKRKLPQMDRGHEPRTYNTNSTPYDRNALPPGWLDCPAHGQELGCIIPSKVPLGESFNDYIPNKRYTPKQAINQQRALGRELGLVIDLTNTTRYYQLSDWKKEGIGHVKIRCKGRDSVPDDESVEKFCNEVLDFCSRRPNTKKYILVHCTHGHNRTGYMIVSFLVRTESISVTEAINKFAQARPPGIYKQDYIDALYMYFNENKPENLVCPQTPEWKSLPDPDYHGVSVSATDNYTDILNQENIVRNEIMTNDDVLGDPIPSNQLRPMQEVCYQLLKMGKG</sequence>
<dbReference type="AlphaFoldDB" id="A0A2K3NBN4"/>
<evidence type="ECO:0000259" key="4">
    <source>
        <dbReference type="PROSITE" id="PS50054"/>
    </source>
</evidence>
<protein>
    <submittedName>
        <fullName evidence="6">mRNA-capping enzyme</fullName>
    </submittedName>
</protein>
<dbReference type="InterPro" id="IPR000340">
    <property type="entry name" value="Dual-sp_phosphatase_cat-dom"/>
</dbReference>
<dbReference type="EMBL" id="ASHM01018931">
    <property type="protein sequence ID" value="PNY00447.1"/>
    <property type="molecule type" value="Genomic_DNA"/>
</dbReference>
<dbReference type="GO" id="GO:0004484">
    <property type="term" value="F:mRNA guanylyltransferase activity"/>
    <property type="evidence" value="ECO:0007669"/>
    <property type="project" value="TreeGrafter"/>
</dbReference>
<feature type="region of interest" description="Disordered" evidence="3">
    <location>
        <begin position="1"/>
        <end position="34"/>
    </location>
</feature>
<dbReference type="GO" id="GO:0006370">
    <property type="term" value="P:7-methylguanosine mRNA capping"/>
    <property type="evidence" value="ECO:0007669"/>
    <property type="project" value="TreeGrafter"/>
</dbReference>
<evidence type="ECO:0000256" key="3">
    <source>
        <dbReference type="SAM" id="MobiDB-lite"/>
    </source>
</evidence>
<proteinExistence type="predicted"/>
<comment type="caution">
    <text evidence="6">The sequence shown here is derived from an EMBL/GenBank/DDBJ whole genome shotgun (WGS) entry which is preliminary data.</text>
</comment>
<dbReference type="ExpressionAtlas" id="A0A2K3NBN4">
    <property type="expression patterns" value="baseline"/>
</dbReference>
<dbReference type="CDD" id="cd14502">
    <property type="entry name" value="RNA_5'-triphosphatase"/>
    <property type="match status" value="1"/>
</dbReference>
<dbReference type="InterPro" id="IPR000387">
    <property type="entry name" value="Tyr_Pase_dom"/>
</dbReference>
<evidence type="ECO:0000259" key="5">
    <source>
        <dbReference type="PROSITE" id="PS50056"/>
    </source>
</evidence>
<organism evidence="6 7">
    <name type="scientific">Trifolium pratense</name>
    <name type="common">Red clover</name>
    <dbReference type="NCBI Taxonomy" id="57577"/>
    <lineage>
        <taxon>Eukaryota</taxon>
        <taxon>Viridiplantae</taxon>
        <taxon>Streptophyta</taxon>
        <taxon>Embryophyta</taxon>
        <taxon>Tracheophyta</taxon>
        <taxon>Spermatophyta</taxon>
        <taxon>Magnoliopsida</taxon>
        <taxon>eudicotyledons</taxon>
        <taxon>Gunneridae</taxon>
        <taxon>Pentapetalae</taxon>
        <taxon>rosids</taxon>
        <taxon>fabids</taxon>
        <taxon>Fabales</taxon>
        <taxon>Fabaceae</taxon>
        <taxon>Papilionoideae</taxon>
        <taxon>50 kb inversion clade</taxon>
        <taxon>NPAAA clade</taxon>
        <taxon>Hologalegina</taxon>
        <taxon>IRL clade</taxon>
        <taxon>Trifolieae</taxon>
        <taxon>Trifolium</taxon>
    </lineage>
</organism>
<reference evidence="6 7" key="1">
    <citation type="journal article" date="2014" name="Am. J. Bot.">
        <title>Genome assembly and annotation for red clover (Trifolium pratense; Fabaceae).</title>
        <authorList>
            <person name="Istvanek J."/>
            <person name="Jaros M."/>
            <person name="Krenek A."/>
            <person name="Repkova J."/>
        </authorList>
    </citation>
    <scope>NUCLEOTIDE SEQUENCE [LARGE SCALE GENOMIC DNA]</scope>
    <source>
        <strain evidence="7">cv. Tatra</strain>
        <tissue evidence="6">Young leaves</tissue>
    </source>
</reference>
<feature type="non-terminal residue" evidence="6">
    <location>
        <position position="1"/>
    </location>
</feature>